<protein>
    <submittedName>
        <fullName evidence="1">Uncharacterized protein</fullName>
    </submittedName>
</protein>
<dbReference type="EMBL" id="CAUJNA010000946">
    <property type="protein sequence ID" value="CAJ1382783.1"/>
    <property type="molecule type" value="Genomic_DNA"/>
</dbReference>
<reference evidence="1" key="1">
    <citation type="submission" date="2023-08" db="EMBL/GenBank/DDBJ databases">
        <authorList>
            <person name="Chen Y."/>
            <person name="Shah S."/>
            <person name="Dougan E. K."/>
            <person name="Thang M."/>
            <person name="Chan C."/>
        </authorList>
    </citation>
    <scope>NUCLEOTIDE SEQUENCE</scope>
</reference>
<accession>A0AA36I7Y1</accession>
<organism evidence="1 2">
    <name type="scientific">Effrenium voratum</name>
    <dbReference type="NCBI Taxonomy" id="2562239"/>
    <lineage>
        <taxon>Eukaryota</taxon>
        <taxon>Sar</taxon>
        <taxon>Alveolata</taxon>
        <taxon>Dinophyceae</taxon>
        <taxon>Suessiales</taxon>
        <taxon>Symbiodiniaceae</taxon>
        <taxon>Effrenium</taxon>
    </lineage>
</organism>
<gene>
    <name evidence="1" type="ORF">EVOR1521_LOCUS10089</name>
</gene>
<dbReference type="AlphaFoldDB" id="A0AA36I7Y1"/>
<proteinExistence type="predicted"/>
<name>A0AA36I7Y1_9DINO</name>
<dbReference type="Proteomes" id="UP001178507">
    <property type="component" value="Unassembled WGS sequence"/>
</dbReference>
<keyword evidence="2" id="KW-1185">Reference proteome</keyword>
<evidence type="ECO:0000313" key="1">
    <source>
        <dbReference type="EMBL" id="CAJ1382783.1"/>
    </source>
</evidence>
<comment type="caution">
    <text evidence="1">The sequence shown here is derived from an EMBL/GenBank/DDBJ whole genome shotgun (WGS) entry which is preliminary data.</text>
</comment>
<evidence type="ECO:0000313" key="2">
    <source>
        <dbReference type="Proteomes" id="UP001178507"/>
    </source>
</evidence>
<sequence length="304" mass="31840">MGAAGSFCDSKSIVEALEASGPCAGARKTSVLREGQPQSQEQAKLASLATAVSAATDLATYWSNSVRAYALSRSPFLRPPVFSALWRLHIDFLPGTSGSVSALLRAAHARRVLEIQLSGETVRGVAWCVATTPTPEQGFPKAGWGFVWLWLAACVVVPPVPIADAEEASRRFKALQNRPRPAAVKEGERTGEAAVAPLTLTLESEDATADRLADLSGRRIIKTSLDPKACGDVGPVLSSAVRLAAALAAAPLAALRTVEAEASPLAPGCAVELRARRDGDGVLVTGWVGGKDVLRLKALFAPEE</sequence>